<evidence type="ECO:0000313" key="7">
    <source>
        <dbReference type="Proteomes" id="UP001430193"/>
    </source>
</evidence>
<name>A0ABS2KD39_9GAMM</name>
<dbReference type="SUPFAM" id="SSF82171">
    <property type="entry name" value="DPP6 N-terminal domain-like"/>
    <property type="match status" value="1"/>
</dbReference>
<evidence type="ECO:0000256" key="3">
    <source>
        <dbReference type="SAM" id="MobiDB-lite"/>
    </source>
</evidence>
<evidence type="ECO:0000313" key="6">
    <source>
        <dbReference type="EMBL" id="MBM7128854.1"/>
    </source>
</evidence>
<feature type="chain" id="PRO_5045560305" evidence="4">
    <location>
        <begin position="16"/>
        <end position="653"/>
    </location>
</feature>
<dbReference type="Proteomes" id="UP001430193">
    <property type="component" value="Unassembled WGS sequence"/>
</dbReference>
<dbReference type="Pfam" id="PF07676">
    <property type="entry name" value="PD40"/>
    <property type="match status" value="1"/>
</dbReference>
<reference evidence="6" key="1">
    <citation type="submission" date="2020-10" db="EMBL/GenBank/DDBJ databases">
        <title>Phylogeny of dyella-like bacteria.</title>
        <authorList>
            <person name="Fu J."/>
        </authorList>
    </citation>
    <scope>NUCLEOTIDE SEQUENCE</scope>
    <source>
        <strain evidence="6">DHON07</strain>
    </source>
</reference>
<proteinExistence type="predicted"/>
<keyword evidence="7" id="KW-1185">Reference proteome</keyword>
<feature type="region of interest" description="Disordered" evidence="3">
    <location>
        <begin position="192"/>
        <end position="214"/>
    </location>
</feature>
<dbReference type="Gene3D" id="3.40.50.1820">
    <property type="entry name" value="alpha/beta hydrolase"/>
    <property type="match status" value="1"/>
</dbReference>
<evidence type="ECO:0000256" key="1">
    <source>
        <dbReference type="ARBA" id="ARBA00022801"/>
    </source>
</evidence>
<dbReference type="Pfam" id="PF00326">
    <property type="entry name" value="Peptidase_S9"/>
    <property type="match status" value="1"/>
</dbReference>
<dbReference type="SUPFAM" id="SSF53474">
    <property type="entry name" value="alpha/beta-Hydrolases"/>
    <property type="match status" value="1"/>
</dbReference>
<sequence>MFASLAALVSIPGLAASPSTLQLSDLSKLTSLKEPQISPDGKWIAVIVSVPDLASNERQQEIDLVNTSTGARRALTSHRKQLSMPRWSPDGSRLAFIAEDAHSAQAQIFVLPMNGGDAVSVTSAAQGVDAYDWSPDGKQLAFIAQDEATKLEPGKKQGDAFKVDHNQFLMRAAQAPWNLWVVASQGGAAKRLTQGTGSLSTDQQDDTPTPSWRRDGQSIAFAQFPDPYWGTSFKSVIAQVAPGGSASAVLVSDQGSMDPTYAPDSDALAFLRPRGGDQNNGNAVYVAEHGAIRDVTQDLARNIQRYAWLPGGSALLLEGADGTTASLWRQPLAGKAQKLDLGDVVAHPEISVSRQGAIAFVGSTAVHPDELYLMTSATAKPRRLTDINAFVDGVALSRTTSIDWKSTDGFQEDGVLTYPAGYRDGEKYPLALVIHGGPQEASSVAFAFLPQWLAAQGIAVFQPNYRGSTNLGDAYQHAIFRDTADGPGKDVMAGLAAVERLGFVDQQRVGVSGWSYGGFMVAWLTSHYDTWKAAVAGAPLTDWVMDYTISYYQQGDIFYFGGSPWVDKYWDIWRTQSPIAYARNVKAPTLILGDVGDPDVPLVNSYEWYHALRDNGVPVEFYAYPADTHFPHDIVRTSDVYRRWEEWLARYLK</sequence>
<dbReference type="RefSeq" id="WP_204630466.1">
    <property type="nucleotide sequence ID" value="NZ_JADIKF010000035.1"/>
</dbReference>
<evidence type="ECO:0000256" key="4">
    <source>
        <dbReference type="SAM" id="SignalP"/>
    </source>
</evidence>
<dbReference type="PANTHER" id="PTHR42776:SF27">
    <property type="entry name" value="DIPEPTIDYL PEPTIDASE FAMILY MEMBER 6"/>
    <property type="match status" value="1"/>
</dbReference>
<dbReference type="InterPro" id="IPR011042">
    <property type="entry name" value="6-blade_b-propeller_TolB-like"/>
</dbReference>
<dbReference type="PANTHER" id="PTHR42776">
    <property type="entry name" value="SERINE PEPTIDASE S9 FAMILY MEMBER"/>
    <property type="match status" value="1"/>
</dbReference>
<dbReference type="InterPro" id="IPR011659">
    <property type="entry name" value="WD40"/>
</dbReference>
<organism evidence="6 7">
    <name type="scientific">Dyella mobilis</name>
    <dbReference type="NCBI Taxonomy" id="1849582"/>
    <lineage>
        <taxon>Bacteria</taxon>
        <taxon>Pseudomonadati</taxon>
        <taxon>Pseudomonadota</taxon>
        <taxon>Gammaproteobacteria</taxon>
        <taxon>Lysobacterales</taxon>
        <taxon>Rhodanobacteraceae</taxon>
        <taxon>Dyella</taxon>
    </lineage>
</organism>
<dbReference type="Gene3D" id="2.120.10.30">
    <property type="entry name" value="TolB, C-terminal domain"/>
    <property type="match status" value="2"/>
</dbReference>
<accession>A0ABS2KD39</accession>
<dbReference type="InterPro" id="IPR001375">
    <property type="entry name" value="Peptidase_S9_cat"/>
</dbReference>
<feature type="compositionally biased region" description="Polar residues" evidence="3">
    <location>
        <begin position="193"/>
        <end position="210"/>
    </location>
</feature>
<evidence type="ECO:0000256" key="2">
    <source>
        <dbReference type="ARBA" id="ARBA00022825"/>
    </source>
</evidence>
<dbReference type="InterPro" id="IPR029058">
    <property type="entry name" value="AB_hydrolase_fold"/>
</dbReference>
<comment type="caution">
    <text evidence="6">The sequence shown here is derived from an EMBL/GenBank/DDBJ whole genome shotgun (WGS) entry which is preliminary data.</text>
</comment>
<evidence type="ECO:0000259" key="5">
    <source>
        <dbReference type="Pfam" id="PF00326"/>
    </source>
</evidence>
<keyword evidence="4" id="KW-0732">Signal</keyword>
<feature type="signal peptide" evidence="4">
    <location>
        <begin position="1"/>
        <end position="15"/>
    </location>
</feature>
<feature type="domain" description="Peptidase S9 prolyl oligopeptidase catalytic" evidence="5">
    <location>
        <begin position="446"/>
        <end position="653"/>
    </location>
</feature>
<keyword evidence="2" id="KW-0645">Protease</keyword>
<keyword evidence="1" id="KW-0378">Hydrolase</keyword>
<dbReference type="EMBL" id="JADIKF010000035">
    <property type="protein sequence ID" value="MBM7128854.1"/>
    <property type="molecule type" value="Genomic_DNA"/>
</dbReference>
<protein>
    <submittedName>
        <fullName evidence="6">S9 family peptidase</fullName>
    </submittedName>
</protein>
<keyword evidence="2" id="KW-0720">Serine protease</keyword>
<gene>
    <name evidence="6" type="ORF">ISS99_04895</name>
</gene>